<dbReference type="EMBL" id="BK016161">
    <property type="protein sequence ID" value="DAF99181.1"/>
    <property type="molecule type" value="Genomic_DNA"/>
</dbReference>
<name>A0A8S5UXH5_9CAUD</name>
<proteinExistence type="predicted"/>
<reference evidence="1" key="1">
    <citation type="journal article" date="2021" name="Proc. Natl. Acad. Sci. U.S.A.">
        <title>A Catalog of Tens of Thousands of Viruses from Human Metagenomes Reveals Hidden Associations with Chronic Diseases.</title>
        <authorList>
            <person name="Tisza M.J."/>
            <person name="Buck C.B."/>
        </authorList>
    </citation>
    <scope>NUCLEOTIDE SEQUENCE</scope>
    <source>
        <strain evidence="1">CtW0z17</strain>
    </source>
</reference>
<evidence type="ECO:0000313" key="1">
    <source>
        <dbReference type="EMBL" id="DAF99181.1"/>
    </source>
</evidence>
<accession>A0A8S5UXH5</accession>
<organism evidence="1">
    <name type="scientific">Podoviridae sp. ctW0z17</name>
    <dbReference type="NCBI Taxonomy" id="2825254"/>
    <lineage>
        <taxon>Viruses</taxon>
        <taxon>Duplodnaviria</taxon>
        <taxon>Heunggongvirae</taxon>
        <taxon>Uroviricota</taxon>
        <taxon>Caudoviricetes</taxon>
    </lineage>
</organism>
<sequence length="175" mass="19657">MKTTVKDLQLIQTWQGASLIVPLSPSEAEEVAELKKKADEGKPLQLELKLVRKNRSLDANAALWFLLNEMAAKLRTNKDALYLEMLSRYGVFTHIIAKHNAAERFKSEWRAVKDLGEVTVNGKTGVQLQCYFGSSTYNTLEFSRLLDGTINDAREIGVNLISDADRALMLAEWGK</sequence>
<protein>
    <submittedName>
        <fullName evidence="1">NinB protein</fullName>
    </submittedName>
</protein>
<dbReference type="InterPro" id="IPR036619">
    <property type="entry name" value="NinB_sf"/>
</dbReference>
<dbReference type="Gene3D" id="1.10.3790.10">
    <property type="entry name" value="NinB"/>
    <property type="match status" value="1"/>
</dbReference>